<comment type="caution">
    <text evidence="1">The sequence shown here is derived from an EMBL/GenBank/DDBJ whole genome shotgun (WGS) entry which is preliminary data.</text>
</comment>
<dbReference type="EMBL" id="WEGI01000010">
    <property type="protein sequence ID" value="MQY29100.1"/>
    <property type="molecule type" value="Genomic_DNA"/>
</dbReference>
<dbReference type="InterPro" id="IPR023214">
    <property type="entry name" value="HAD_sf"/>
</dbReference>
<dbReference type="EC" id="3.1.3.18" evidence="1"/>
<protein>
    <submittedName>
        <fullName evidence="1">Phosphoglycolate phosphatase</fullName>
        <ecNumber evidence="1">3.1.3.18</ecNumber>
    </submittedName>
</protein>
<dbReference type="PRINTS" id="PR00413">
    <property type="entry name" value="HADHALOGNASE"/>
</dbReference>
<dbReference type="SFLD" id="SFLDG01129">
    <property type="entry name" value="C1.5:_HAD__Beta-PGM__Phosphata"/>
    <property type="match status" value="1"/>
</dbReference>
<dbReference type="GO" id="GO:0008967">
    <property type="term" value="F:phosphoglycolate phosphatase activity"/>
    <property type="evidence" value="ECO:0007669"/>
    <property type="project" value="UniProtKB-EC"/>
</dbReference>
<dbReference type="SUPFAM" id="SSF56784">
    <property type="entry name" value="HAD-like"/>
    <property type="match status" value="1"/>
</dbReference>
<keyword evidence="1" id="KW-0378">Hydrolase</keyword>
<dbReference type="Gene3D" id="3.40.50.1000">
    <property type="entry name" value="HAD superfamily/HAD-like"/>
    <property type="match status" value="1"/>
</dbReference>
<dbReference type="RefSeq" id="WP_319943408.1">
    <property type="nucleotide sequence ID" value="NZ_WEGI01000010.1"/>
</dbReference>
<evidence type="ECO:0000313" key="1">
    <source>
        <dbReference type="EMBL" id="MQY29100.1"/>
    </source>
</evidence>
<evidence type="ECO:0000313" key="2">
    <source>
        <dbReference type="Proteomes" id="UP000431401"/>
    </source>
</evidence>
<organism evidence="1 2">
    <name type="scientific">Nocardia aurantia</name>
    <dbReference type="NCBI Taxonomy" id="2585199"/>
    <lineage>
        <taxon>Bacteria</taxon>
        <taxon>Bacillati</taxon>
        <taxon>Actinomycetota</taxon>
        <taxon>Actinomycetes</taxon>
        <taxon>Mycobacteriales</taxon>
        <taxon>Nocardiaceae</taxon>
        <taxon>Nocardia</taxon>
    </lineage>
</organism>
<keyword evidence="2" id="KW-1185">Reference proteome</keyword>
<dbReference type="PANTHER" id="PTHR46649:SF4">
    <property type="entry name" value="HALOACID DEHALOGENASE-LIKE HYDROLASE (HAD) SUPERFAMILY PROTEIN"/>
    <property type="match status" value="1"/>
</dbReference>
<dbReference type="InterPro" id="IPR036412">
    <property type="entry name" value="HAD-like_sf"/>
</dbReference>
<dbReference type="SFLD" id="SFLDS00003">
    <property type="entry name" value="Haloacid_Dehalogenase"/>
    <property type="match status" value="1"/>
</dbReference>
<dbReference type="Proteomes" id="UP000431401">
    <property type="component" value="Unassembled WGS sequence"/>
</dbReference>
<sequence length="226" mass="25134">MTIEAVLFDFSGTLFRLEPDETWTADLVSDIGEPFDAARAAELLHHLTHPTQTLVFDAREQYAWDHRDLAPELHEEAYREVLRQSGVAGPQAGRLYSRLVDPLAWTPYPDTGAVLKRLDSHRIPAAVVSNIAFDLRPAFAAHDWDRYVAAFALSFEIGSMKPDRGIFDWTFEQLGVSPERVLMVGDSPENDGVATTFGCRFALVEPSPTGERRDALATALREHGVG</sequence>
<name>A0A7K0DTK7_9NOCA</name>
<dbReference type="InterPro" id="IPR006439">
    <property type="entry name" value="HAD-SF_hydro_IA"/>
</dbReference>
<dbReference type="PANTHER" id="PTHR46649">
    <property type="match status" value="1"/>
</dbReference>
<proteinExistence type="predicted"/>
<reference evidence="1 2" key="1">
    <citation type="submission" date="2019-10" db="EMBL/GenBank/DDBJ databases">
        <title>Nocardia macrotermitis sp. nov. and Nocardia aurantia sp. nov., isolated from the gut of fungus growing-termite Macrotermes natalensis.</title>
        <authorList>
            <person name="Benndorf R."/>
            <person name="Schwitalla J."/>
            <person name="Martin K."/>
            <person name="De Beer W."/>
            <person name="Kaster A.-K."/>
            <person name="Vollmers J."/>
            <person name="Poulsen M."/>
            <person name="Beemelmanns C."/>
        </authorList>
    </citation>
    <scope>NUCLEOTIDE SEQUENCE [LARGE SCALE GENOMIC DNA]</scope>
    <source>
        <strain evidence="1 2">RB56</strain>
    </source>
</reference>
<dbReference type="Pfam" id="PF00702">
    <property type="entry name" value="Hydrolase"/>
    <property type="match status" value="1"/>
</dbReference>
<accession>A0A7K0DTK7</accession>
<gene>
    <name evidence="1" type="primary">gph_4</name>
    <name evidence="1" type="ORF">NRB56_46890</name>
</gene>
<dbReference type="AlphaFoldDB" id="A0A7K0DTK7"/>